<keyword evidence="3" id="KW-1185">Reference proteome</keyword>
<evidence type="ECO:0000256" key="1">
    <source>
        <dbReference type="SAM" id="SignalP"/>
    </source>
</evidence>
<gene>
    <name evidence="2" type="ORF">OPDIPICF_00798</name>
</gene>
<accession>A0A5S9N611</accession>
<organism evidence="2 3">
    <name type="scientific">BD1-7 clade bacterium</name>
    <dbReference type="NCBI Taxonomy" id="2029982"/>
    <lineage>
        <taxon>Bacteria</taxon>
        <taxon>Pseudomonadati</taxon>
        <taxon>Pseudomonadota</taxon>
        <taxon>Gammaproteobacteria</taxon>
        <taxon>Cellvibrionales</taxon>
        <taxon>Spongiibacteraceae</taxon>
        <taxon>BD1-7 clade</taxon>
    </lineage>
</organism>
<reference evidence="2 3" key="1">
    <citation type="submission" date="2019-11" db="EMBL/GenBank/DDBJ databases">
        <authorList>
            <person name="Holert J."/>
        </authorList>
    </citation>
    <scope>NUCLEOTIDE SEQUENCE [LARGE SCALE GENOMIC DNA]</scope>
    <source>
        <strain evidence="2">SB11_3</strain>
    </source>
</reference>
<evidence type="ECO:0000313" key="2">
    <source>
        <dbReference type="EMBL" id="CAA0085278.1"/>
    </source>
</evidence>
<feature type="chain" id="PRO_5024883533" evidence="1">
    <location>
        <begin position="24"/>
        <end position="236"/>
    </location>
</feature>
<sequence length="236" mass="25360">MMINKGTLCTALLGCIYAGGVAADDNEQTYPLPLQACLHHNSSFFNENSEAECFGLENLNGGESHAIAQLPFNPGSINAGVIVDSIELFDQANFQGESCTVSSGSFSGECNDEDWRWRAQSVRFNFGGCRLIEVVAPWSLDDNIIATPATRTIPVAAGSCDQATQGVEDNVGIYNRLSANYLLNIGVPTRELCTASDAIPQTFEVDIVDLNTGNSGSLSFDESIPRYASCVNRPIF</sequence>
<proteinExistence type="predicted"/>
<feature type="signal peptide" evidence="1">
    <location>
        <begin position="1"/>
        <end position="23"/>
    </location>
</feature>
<dbReference type="EMBL" id="CACSIO010000001">
    <property type="protein sequence ID" value="CAA0085278.1"/>
    <property type="molecule type" value="Genomic_DNA"/>
</dbReference>
<keyword evidence="1" id="KW-0732">Signal</keyword>
<dbReference type="Proteomes" id="UP000441399">
    <property type="component" value="Unassembled WGS sequence"/>
</dbReference>
<evidence type="ECO:0000313" key="3">
    <source>
        <dbReference type="Proteomes" id="UP000441399"/>
    </source>
</evidence>
<name>A0A5S9N611_9GAMM</name>
<protein>
    <submittedName>
        <fullName evidence="2">Uncharacterized protein</fullName>
    </submittedName>
</protein>
<dbReference type="AlphaFoldDB" id="A0A5S9N611"/>